<dbReference type="GO" id="GO:0008083">
    <property type="term" value="F:growth factor activity"/>
    <property type="evidence" value="ECO:0007669"/>
    <property type="project" value="UniProtKB-KW"/>
</dbReference>
<dbReference type="PRINTS" id="PR00669">
    <property type="entry name" value="INHIBINA"/>
</dbReference>
<reference evidence="8" key="3">
    <citation type="submission" date="2025-09" db="UniProtKB">
        <authorList>
            <consortium name="Ensembl"/>
        </authorList>
    </citation>
    <scope>IDENTIFICATION</scope>
</reference>
<proteinExistence type="inferred from homology"/>
<dbReference type="PANTHER" id="PTHR11848">
    <property type="entry name" value="TGF-BETA FAMILY"/>
    <property type="match status" value="1"/>
</dbReference>
<dbReference type="PROSITE" id="PS00250">
    <property type="entry name" value="TGF_BETA_1"/>
    <property type="match status" value="1"/>
</dbReference>
<dbReference type="InterPro" id="IPR017948">
    <property type="entry name" value="TGFb_CS"/>
</dbReference>
<evidence type="ECO:0000256" key="6">
    <source>
        <dbReference type="RuleBase" id="RU000354"/>
    </source>
</evidence>
<dbReference type="PROSITE" id="PS51362">
    <property type="entry name" value="TGF_BETA_2"/>
    <property type="match status" value="1"/>
</dbReference>
<feature type="domain" description="TGF-beta family profile" evidence="7">
    <location>
        <begin position="261"/>
        <end position="373"/>
    </location>
</feature>
<keyword evidence="9" id="KW-1185">Reference proteome</keyword>
<evidence type="ECO:0000256" key="2">
    <source>
        <dbReference type="ARBA" id="ARBA00006656"/>
    </source>
</evidence>
<dbReference type="InterPro" id="IPR001111">
    <property type="entry name" value="TGF-b_propeptide"/>
</dbReference>
<dbReference type="Gene3D" id="2.10.90.10">
    <property type="entry name" value="Cystine-knot cytokines"/>
    <property type="match status" value="1"/>
</dbReference>
<dbReference type="Gene3D" id="2.60.120.970">
    <property type="match status" value="1"/>
</dbReference>
<reference evidence="8 9" key="1">
    <citation type="submission" date="2020-06" db="EMBL/GenBank/DDBJ databases">
        <authorList>
            <consortium name="Wellcome Sanger Institute Data Sharing"/>
        </authorList>
    </citation>
    <scope>NUCLEOTIDE SEQUENCE [LARGE SCALE GENOMIC DNA]</scope>
</reference>
<dbReference type="Proteomes" id="UP000694580">
    <property type="component" value="Chromosome 5"/>
</dbReference>
<dbReference type="InterPro" id="IPR001839">
    <property type="entry name" value="TGF-b_C"/>
</dbReference>
<keyword evidence="4 6" id="KW-0339">Growth factor</keyword>
<dbReference type="Ensembl" id="ENSDCDT00010023534.1">
    <property type="protein sequence ID" value="ENSDCDP00010021430.1"/>
    <property type="gene ID" value="ENSDCDG00010010524.1"/>
</dbReference>
<accession>A0AAY4BKI8</accession>
<reference evidence="8" key="2">
    <citation type="submission" date="2025-08" db="UniProtKB">
        <authorList>
            <consortium name="Ensembl"/>
        </authorList>
    </citation>
    <scope>IDENTIFICATION</scope>
</reference>
<evidence type="ECO:0000313" key="9">
    <source>
        <dbReference type="Proteomes" id="UP000694580"/>
    </source>
</evidence>
<keyword evidence="3" id="KW-0964">Secreted</keyword>
<protein>
    <recommendedName>
        <fullName evidence="7">TGF-beta family profile domain-containing protein</fullName>
    </recommendedName>
</protein>
<dbReference type="Pfam" id="PF00688">
    <property type="entry name" value="TGFb_propeptide"/>
    <property type="match status" value="1"/>
</dbReference>
<dbReference type="InterPro" id="IPR015615">
    <property type="entry name" value="TGF-beta-rel"/>
</dbReference>
<dbReference type="SMART" id="SM00204">
    <property type="entry name" value="TGFB"/>
    <property type="match status" value="1"/>
</dbReference>
<sequence length="373" mass="42246">MSLEYCAVWGSGEGKDGGEERMEKHEVDLQKILGQFLTVLNLTDRETGSWPHSAWVEPPNYMLDLFNHFANDHSTVPSGNIVQSSLLSGSRRGVTTHTLLFNVSIPHREHVVTAQLRLYVLIKHGHRYYNTMGHKVTVLEVQRGRGEAGGEKTIKEVLVNQQVIGGKSGWESFDLSSAVKRWRKSHYTAHLLEVHIQSADFEIDWSPEGKHSPVIIVFSDDQSKDLHEDKREHKDIYVHDEQDYDTSAPAHPKPTYDRTSRIRRSADSNYCRKISLYIEFKDIGWDTWIVAPSGYQANVCKGLCSIPLTKDVTPTKHAIVQTLFSLKSPQNVSPACCVPTKLDPISLLYKDDSGIITYKHKYEEMVVAECGCR</sequence>
<dbReference type="PANTHER" id="PTHR11848:SF39">
    <property type="entry name" value="BONE MORPHOGENETIC PROTEIN 10"/>
    <property type="match status" value="1"/>
</dbReference>
<dbReference type="SUPFAM" id="SSF57501">
    <property type="entry name" value="Cystine-knot cytokines"/>
    <property type="match status" value="1"/>
</dbReference>
<dbReference type="AlphaFoldDB" id="A0AAY4BKI8"/>
<comment type="subcellular location">
    <subcellularLocation>
        <location evidence="1">Secreted</location>
    </subcellularLocation>
</comment>
<evidence type="ECO:0000313" key="8">
    <source>
        <dbReference type="Ensembl" id="ENSDCDP00010021430.1"/>
    </source>
</evidence>
<evidence type="ECO:0000256" key="4">
    <source>
        <dbReference type="ARBA" id="ARBA00023030"/>
    </source>
</evidence>
<dbReference type="GeneTree" id="ENSGT00940000156279"/>
<dbReference type="GO" id="GO:0005615">
    <property type="term" value="C:extracellular space"/>
    <property type="evidence" value="ECO:0007669"/>
    <property type="project" value="TreeGrafter"/>
</dbReference>
<evidence type="ECO:0000256" key="5">
    <source>
        <dbReference type="ARBA" id="ARBA00023157"/>
    </source>
</evidence>
<organism evidence="8 9">
    <name type="scientific">Denticeps clupeoides</name>
    <name type="common">denticle herring</name>
    <dbReference type="NCBI Taxonomy" id="299321"/>
    <lineage>
        <taxon>Eukaryota</taxon>
        <taxon>Metazoa</taxon>
        <taxon>Chordata</taxon>
        <taxon>Craniata</taxon>
        <taxon>Vertebrata</taxon>
        <taxon>Euteleostomi</taxon>
        <taxon>Actinopterygii</taxon>
        <taxon>Neopterygii</taxon>
        <taxon>Teleostei</taxon>
        <taxon>Clupei</taxon>
        <taxon>Clupeiformes</taxon>
        <taxon>Denticipitoidei</taxon>
        <taxon>Denticipitidae</taxon>
        <taxon>Denticeps</taxon>
    </lineage>
</organism>
<dbReference type="GO" id="GO:0035239">
    <property type="term" value="P:tube morphogenesis"/>
    <property type="evidence" value="ECO:0007669"/>
    <property type="project" value="UniProtKB-ARBA"/>
</dbReference>
<dbReference type="GO" id="GO:0030509">
    <property type="term" value="P:BMP signaling pathway"/>
    <property type="evidence" value="ECO:0007669"/>
    <property type="project" value="TreeGrafter"/>
</dbReference>
<evidence type="ECO:0000259" key="7">
    <source>
        <dbReference type="PROSITE" id="PS51362"/>
    </source>
</evidence>
<keyword evidence="5" id="KW-1015">Disulfide bond</keyword>
<name>A0AAY4BKI8_9TELE</name>
<evidence type="ECO:0000256" key="3">
    <source>
        <dbReference type="ARBA" id="ARBA00022525"/>
    </source>
</evidence>
<comment type="similarity">
    <text evidence="2 6">Belongs to the TGF-beta family.</text>
</comment>
<dbReference type="Pfam" id="PF00019">
    <property type="entry name" value="TGF_beta"/>
    <property type="match status" value="1"/>
</dbReference>
<dbReference type="InterPro" id="IPR029034">
    <property type="entry name" value="Cystine-knot_cytokine"/>
</dbReference>
<dbReference type="GO" id="GO:0005125">
    <property type="term" value="F:cytokine activity"/>
    <property type="evidence" value="ECO:0007669"/>
    <property type="project" value="TreeGrafter"/>
</dbReference>
<evidence type="ECO:0000256" key="1">
    <source>
        <dbReference type="ARBA" id="ARBA00004613"/>
    </source>
</evidence>